<dbReference type="Proteomes" id="UP000245119">
    <property type="component" value="Linkage Group LG3"/>
</dbReference>
<protein>
    <submittedName>
        <fullName evidence="1">Uncharacterized protein</fullName>
    </submittedName>
</protein>
<keyword evidence="2" id="KW-1185">Reference proteome</keyword>
<dbReference type="EMBL" id="PZQS01000003">
    <property type="protein sequence ID" value="PVD34677.1"/>
    <property type="molecule type" value="Genomic_DNA"/>
</dbReference>
<evidence type="ECO:0000313" key="1">
    <source>
        <dbReference type="EMBL" id="PVD34677.1"/>
    </source>
</evidence>
<name>A0A2T7PMS2_POMCA</name>
<gene>
    <name evidence="1" type="ORF">C0Q70_05954</name>
</gene>
<reference evidence="1 2" key="1">
    <citation type="submission" date="2018-04" db="EMBL/GenBank/DDBJ databases">
        <title>The genome of golden apple snail Pomacea canaliculata provides insight into stress tolerance and invasive adaptation.</title>
        <authorList>
            <person name="Liu C."/>
            <person name="Liu B."/>
            <person name="Ren Y."/>
            <person name="Zhang Y."/>
            <person name="Wang H."/>
            <person name="Li S."/>
            <person name="Jiang F."/>
            <person name="Yin L."/>
            <person name="Zhang G."/>
            <person name="Qian W."/>
            <person name="Fan W."/>
        </authorList>
    </citation>
    <scope>NUCLEOTIDE SEQUENCE [LARGE SCALE GENOMIC DNA]</scope>
    <source>
        <strain evidence="1">SZHN2017</strain>
        <tissue evidence="1">Muscle</tissue>
    </source>
</reference>
<organism evidence="1 2">
    <name type="scientific">Pomacea canaliculata</name>
    <name type="common">Golden apple snail</name>
    <dbReference type="NCBI Taxonomy" id="400727"/>
    <lineage>
        <taxon>Eukaryota</taxon>
        <taxon>Metazoa</taxon>
        <taxon>Spiralia</taxon>
        <taxon>Lophotrochozoa</taxon>
        <taxon>Mollusca</taxon>
        <taxon>Gastropoda</taxon>
        <taxon>Caenogastropoda</taxon>
        <taxon>Architaenioglossa</taxon>
        <taxon>Ampullarioidea</taxon>
        <taxon>Ampullariidae</taxon>
        <taxon>Pomacea</taxon>
    </lineage>
</organism>
<proteinExistence type="predicted"/>
<evidence type="ECO:0000313" key="2">
    <source>
        <dbReference type="Proteomes" id="UP000245119"/>
    </source>
</evidence>
<dbReference type="AlphaFoldDB" id="A0A2T7PMS2"/>
<comment type="caution">
    <text evidence="1">The sequence shown here is derived from an EMBL/GenBank/DDBJ whole genome shotgun (WGS) entry which is preliminary data.</text>
</comment>
<accession>A0A2T7PMS2</accession>
<sequence length="127" mass="14235">MMGGDRIMCDSQKTAKSLDENTYPDSSLSLLSIPHVCRLCPHRTQLHAQKMRLKPRMQPSSSSSSSSIVLDDTWKCGLVLLLTFTFHALHAHLVRARGGVSSIRQRTVMMTHQQILLSITPTHPRTN</sequence>